<gene>
    <name evidence="20" type="primary">MP</name>
</gene>
<keyword evidence="1" id="KW-0813">Transport</keyword>
<dbReference type="EMBL" id="DQ680129">
    <property type="protein sequence ID" value="ABG77620.1"/>
    <property type="molecule type" value="Genomic_RNA"/>
</dbReference>
<keyword evidence="2" id="KW-0916">Viral movement protein</keyword>
<feature type="region of interest" description="Disordered" evidence="3">
    <location>
        <begin position="50"/>
        <end position="70"/>
    </location>
</feature>
<organism evidence="20">
    <name type="scientific">Barley yellow dwarf virus (isolate MAV)</name>
    <name type="common">BYDV</name>
    <dbReference type="NCBI Taxonomy" id="2169984"/>
    <lineage>
        <taxon>Viruses</taxon>
        <taxon>Riboviria</taxon>
        <taxon>Orthornavirae</taxon>
        <taxon>Kitrinoviricota</taxon>
        <taxon>Tolucaviricetes</taxon>
        <taxon>Tolivirales</taxon>
        <taxon>Tombusviridae</taxon>
        <taxon>Regressovirinae</taxon>
        <taxon>Luteovirus</taxon>
        <taxon>Luteovirus mavhordei</taxon>
    </lineage>
</organism>
<reference evidence="20" key="1">
    <citation type="journal article" date="2006" name="Arch. Virol.">
        <title>Genetic analysis of a novel Alaska barley yellow dwarf virus in the family Luteoviridae.</title>
        <authorList>
            <person name="Robertson N.L."/>
            <person name="French R."/>
        </authorList>
    </citation>
    <scope>NUCLEOTIDE SEQUENCE</scope>
    <source>
        <strain evidence="5">MAV02P5o03</strain>
        <strain evidence="6">MAV03P5o03</strain>
        <strain evidence="4">MAV07P5o03</strain>
        <strain evidence="7">MAV08P5o03</strain>
        <strain evidence="8">MAV12P5o203</strain>
        <strain evidence="9">MAV13P5o03</strain>
        <strain evidence="10">MAV14P5o03</strain>
        <strain evidence="11">MAV15P5o03</strain>
        <strain evidence="12">MAV19P5o03</strain>
        <strain evidence="17">MAV21P5o03</strain>
        <strain evidence="18">MAV22P5o03</strain>
        <strain evidence="13">MAV23P5o2003</strain>
        <strain evidence="19">MAV24P5o03</strain>
        <strain evidence="14">MAV26P5o03</strain>
        <strain evidence="15">MAV30P5o03</strain>
        <strain evidence="20">MAV38P5o03</strain>
        <strain evidence="16">MAV39P5o2003</strain>
    </source>
</reference>
<evidence type="ECO:0000313" key="20">
    <source>
        <dbReference type="EMBL" id="ABG77634.1"/>
    </source>
</evidence>
<dbReference type="EMBL" id="DQ680124">
    <property type="protein sequence ID" value="ABG77610.1"/>
    <property type="molecule type" value="Genomic_RNA"/>
</dbReference>
<accession>Q06Q37</accession>
<evidence type="ECO:0000256" key="3">
    <source>
        <dbReference type="SAM" id="MobiDB-lite"/>
    </source>
</evidence>
<evidence type="ECO:0000313" key="5">
    <source>
        <dbReference type="EMBL" id="ABG77592.1"/>
    </source>
</evidence>
<dbReference type="EMBL" id="DQ680135">
    <property type="protein sequence ID" value="ABG77632.1"/>
    <property type="molecule type" value="Genomic_RNA"/>
</dbReference>
<proteinExistence type="predicted"/>
<evidence type="ECO:0000313" key="10">
    <source>
        <dbReference type="EMBL" id="ABG77602.1"/>
    </source>
</evidence>
<feature type="compositionally biased region" description="Acidic residues" evidence="3">
    <location>
        <begin position="21"/>
        <end position="30"/>
    </location>
</feature>
<dbReference type="EMBL" id="DQ680123">
    <property type="protein sequence ID" value="ABG77608.1"/>
    <property type="molecule type" value="Genomic_RNA"/>
</dbReference>
<dbReference type="EMBL" id="DQ680114">
    <property type="protein sequence ID" value="ABG77590.1"/>
    <property type="molecule type" value="Genomic_RNA"/>
</dbReference>
<dbReference type="PRINTS" id="PR00912">
    <property type="entry name" value="LVIRUSORF5"/>
</dbReference>
<evidence type="ECO:0000313" key="6">
    <source>
        <dbReference type="EMBL" id="ABG77594.1"/>
    </source>
</evidence>
<feature type="region of interest" description="Disordered" evidence="3">
    <location>
        <begin position="1"/>
        <end position="30"/>
    </location>
</feature>
<dbReference type="EMBL" id="DQ680133">
    <property type="protein sequence ID" value="ABG77628.1"/>
    <property type="molecule type" value="Genomic_RNA"/>
</dbReference>
<protein>
    <submittedName>
        <fullName evidence="20">17k probable movement protein</fullName>
    </submittedName>
</protein>
<evidence type="ECO:0000313" key="17">
    <source>
        <dbReference type="EMBL" id="ABG77628.1"/>
    </source>
</evidence>
<dbReference type="EMBL" id="DQ680118">
    <property type="protein sequence ID" value="ABG77598.1"/>
    <property type="molecule type" value="Genomic_RNA"/>
</dbReference>
<feature type="compositionally biased region" description="Polar residues" evidence="3">
    <location>
        <begin position="50"/>
        <end position="67"/>
    </location>
</feature>
<organismHost>
    <name type="scientific">Triticum aestivum</name>
    <name type="common">Wheat</name>
    <dbReference type="NCBI Taxonomy" id="4565"/>
</organismHost>
<organismHost>
    <name type="scientific">Secale cereale</name>
    <name type="common">Rye</name>
    <dbReference type="NCBI Taxonomy" id="4550"/>
</organismHost>
<evidence type="ECO:0000313" key="16">
    <source>
        <dbReference type="EMBL" id="ABG77622.1"/>
    </source>
</evidence>
<sequence length="152" mass="17000">MDNQNALEQFGQWLWHSPPDQDPDDEVVDAQEEDGQILYLDQQAGLRYSYSQSTTLKPTPQGSSNSAPIFRNAQRFQVEYLSPTTVTRSQTSRLSLSHTRPPLQSAQCLLNSTLRAHNQPWVATLTHSPSQNPEPKRSALARLVGKTSGKAR</sequence>
<evidence type="ECO:0000313" key="11">
    <source>
        <dbReference type="EMBL" id="ABG77604.1"/>
    </source>
</evidence>
<dbReference type="GO" id="GO:0046740">
    <property type="term" value="P:transport of virus in host, cell to cell"/>
    <property type="evidence" value="ECO:0007669"/>
    <property type="project" value="UniProtKB-KW"/>
</dbReference>
<organismHost>
    <name type="scientific">Avena byzantina</name>
    <dbReference type="NCBI Taxonomy" id="146531"/>
</organismHost>
<evidence type="ECO:0000313" key="15">
    <source>
        <dbReference type="EMBL" id="ABG77620.1"/>
    </source>
</evidence>
<evidence type="ECO:0000313" key="18">
    <source>
        <dbReference type="EMBL" id="ABG77630.1"/>
    </source>
</evidence>
<organismHost>
    <name type="scientific">Zea mays</name>
    <name type="common">Maize</name>
    <dbReference type="NCBI Taxonomy" id="4577"/>
</organismHost>
<dbReference type="EMBL" id="DQ680134">
    <property type="protein sequence ID" value="ABG77630.1"/>
    <property type="molecule type" value="Genomic_RNA"/>
</dbReference>
<organismHost>
    <name type="scientific">Lolium multiflorum</name>
    <name type="common">Italian ryegrass</name>
    <name type="synonym">Lolium perenne subsp. multiflorum</name>
    <dbReference type="NCBI Taxonomy" id="4521"/>
</organismHost>
<feature type="region of interest" description="Disordered" evidence="3">
    <location>
        <begin position="124"/>
        <end position="152"/>
    </location>
</feature>
<evidence type="ECO:0000256" key="1">
    <source>
        <dbReference type="ARBA" id="ARBA00022448"/>
    </source>
</evidence>
<dbReference type="EMBL" id="DQ680125">
    <property type="protein sequence ID" value="ABG77612.1"/>
    <property type="molecule type" value="Genomic_RNA"/>
</dbReference>
<dbReference type="EMBL" id="DQ680115">
    <property type="protein sequence ID" value="ABG77592.1"/>
    <property type="molecule type" value="Genomic_RNA"/>
</dbReference>
<dbReference type="Pfam" id="PF01659">
    <property type="entry name" value="Luteo_Vpg"/>
    <property type="match status" value="1"/>
</dbReference>
<evidence type="ECO:0000313" key="12">
    <source>
        <dbReference type="EMBL" id="ABG77608.1"/>
    </source>
</evidence>
<dbReference type="EMBL" id="DQ680117">
    <property type="protein sequence ID" value="ABG77596.1"/>
    <property type="molecule type" value="Genomic_RNA"/>
</dbReference>
<organismHost>
    <name type="scientific">Avena sativa</name>
    <name type="common">Oat</name>
    <dbReference type="NCBI Taxonomy" id="4498"/>
</organismHost>
<name>Q06Q37_BYDVM</name>
<dbReference type="EMBL" id="DQ680119">
    <property type="protein sequence ID" value="ABG77600.1"/>
    <property type="molecule type" value="Genomic_RNA"/>
</dbReference>
<organismHost>
    <name type="scientific">Hordeum vulgare</name>
    <name type="common">Barley</name>
    <dbReference type="NCBI Taxonomy" id="4513"/>
</organismHost>
<organismHost>
    <name type="scientific">Lolium perenne</name>
    <name type="common">Perennial ryegrass</name>
    <dbReference type="NCBI Taxonomy" id="4522"/>
</organismHost>
<dbReference type="EMBL" id="DQ680116">
    <property type="protein sequence ID" value="ABG77594.1"/>
    <property type="molecule type" value="Genomic_RNA"/>
</dbReference>
<dbReference type="InterPro" id="IPR001964">
    <property type="entry name" value="Luteo_VPG"/>
</dbReference>
<dbReference type="EMBL" id="DQ680121">
    <property type="protein sequence ID" value="ABG77604.1"/>
    <property type="molecule type" value="Genomic_RNA"/>
</dbReference>
<evidence type="ECO:0000256" key="2">
    <source>
        <dbReference type="ARBA" id="ARBA00023031"/>
    </source>
</evidence>
<evidence type="ECO:0000313" key="14">
    <source>
        <dbReference type="EMBL" id="ABG77612.1"/>
    </source>
</evidence>
<organismHost>
    <name type="scientific">Oryza sativa</name>
    <name type="common">Rice</name>
    <dbReference type="NCBI Taxonomy" id="4530"/>
</organismHost>
<evidence type="ECO:0000313" key="4">
    <source>
        <dbReference type="EMBL" id="ABG77590.1"/>
    </source>
</evidence>
<evidence type="ECO:0000313" key="7">
    <source>
        <dbReference type="EMBL" id="ABG77596.1"/>
    </source>
</evidence>
<dbReference type="EMBL" id="DQ680120">
    <property type="protein sequence ID" value="ABG77602.1"/>
    <property type="molecule type" value="Genomic_RNA"/>
</dbReference>
<evidence type="ECO:0000313" key="13">
    <source>
        <dbReference type="EMBL" id="ABG77610.1"/>
    </source>
</evidence>
<dbReference type="EMBL" id="DQ680130">
    <property type="protein sequence ID" value="ABG77622.1"/>
    <property type="molecule type" value="Genomic_RNA"/>
</dbReference>
<dbReference type="EMBL" id="DQ680136">
    <property type="protein sequence ID" value="ABG77634.1"/>
    <property type="molecule type" value="Genomic_RNA"/>
</dbReference>
<evidence type="ECO:0000313" key="8">
    <source>
        <dbReference type="EMBL" id="ABG77598.1"/>
    </source>
</evidence>
<evidence type="ECO:0000313" key="9">
    <source>
        <dbReference type="EMBL" id="ABG77600.1"/>
    </source>
</evidence>
<evidence type="ECO:0000313" key="19">
    <source>
        <dbReference type="EMBL" id="ABG77632.1"/>
    </source>
</evidence>